<dbReference type="InterPro" id="IPR036259">
    <property type="entry name" value="MFS_trans_sf"/>
</dbReference>
<evidence type="ECO:0000256" key="2">
    <source>
        <dbReference type="ARBA" id="ARBA00010992"/>
    </source>
</evidence>
<dbReference type="InterPro" id="IPR050820">
    <property type="entry name" value="MFS_Sugar_Transporter"/>
</dbReference>
<feature type="transmembrane region" description="Helical" evidence="10">
    <location>
        <begin position="260"/>
        <end position="286"/>
    </location>
</feature>
<comment type="similarity">
    <text evidence="2 9">Belongs to the major facilitator superfamily. Sugar transporter (TC 2.A.1.1) family.</text>
</comment>
<dbReference type="PROSITE" id="PS00217">
    <property type="entry name" value="SUGAR_TRANSPORT_2"/>
    <property type="match status" value="1"/>
</dbReference>
<feature type="transmembrane region" description="Helical" evidence="10">
    <location>
        <begin position="157"/>
        <end position="175"/>
    </location>
</feature>
<dbReference type="Gene3D" id="1.20.1250.20">
    <property type="entry name" value="MFS general substrate transporter like domains"/>
    <property type="match status" value="1"/>
</dbReference>
<evidence type="ECO:0000256" key="5">
    <source>
        <dbReference type="ARBA" id="ARBA00022597"/>
    </source>
</evidence>
<dbReference type="Proteomes" id="UP001139264">
    <property type="component" value="Unassembled WGS sequence"/>
</dbReference>
<evidence type="ECO:0000256" key="7">
    <source>
        <dbReference type="ARBA" id="ARBA00022989"/>
    </source>
</evidence>
<dbReference type="InterPro" id="IPR005829">
    <property type="entry name" value="Sugar_transporter_CS"/>
</dbReference>
<dbReference type="PROSITE" id="PS50850">
    <property type="entry name" value="MFS"/>
    <property type="match status" value="1"/>
</dbReference>
<feature type="transmembrane region" description="Helical" evidence="10">
    <location>
        <begin position="306"/>
        <end position="324"/>
    </location>
</feature>
<keyword evidence="5" id="KW-0762">Sugar transport</keyword>
<dbReference type="InterPro" id="IPR020846">
    <property type="entry name" value="MFS_dom"/>
</dbReference>
<dbReference type="RefSeq" id="WP_227909016.1">
    <property type="nucleotide sequence ID" value="NZ_CP095461.1"/>
</dbReference>
<accession>A0A9X1M438</accession>
<dbReference type="PANTHER" id="PTHR48023">
    <property type="entry name" value="D-XYLOSE-PROTON SYMPORTER-LIKE 2"/>
    <property type="match status" value="1"/>
</dbReference>
<dbReference type="CDD" id="cd17359">
    <property type="entry name" value="MFS_XylE_like"/>
    <property type="match status" value="1"/>
</dbReference>
<feature type="transmembrane region" description="Helical" evidence="10">
    <location>
        <begin position="21"/>
        <end position="38"/>
    </location>
</feature>
<feature type="transmembrane region" description="Helical" evidence="10">
    <location>
        <begin position="181"/>
        <end position="200"/>
    </location>
</feature>
<name>A0A9X1M438_9MICC</name>
<feature type="transmembrane region" description="Helical" evidence="10">
    <location>
        <begin position="331"/>
        <end position="351"/>
    </location>
</feature>
<evidence type="ECO:0000256" key="4">
    <source>
        <dbReference type="ARBA" id="ARBA00022475"/>
    </source>
</evidence>
<evidence type="ECO:0000259" key="11">
    <source>
        <dbReference type="PROSITE" id="PS50850"/>
    </source>
</evidence>
<comment type="subcellular location">
    <subcellularLocation>
        <location evidence="1">Cell membrane</location>
        <topology evidence="1">Multi-pass membrane protein</topology>
    </subcellularLocation>
</comment>
<sequence length="473" mass="50270">MSTTLTPASSARQGRNRHRGVLGRASWIATLGGFLFGYDTGVINGALPFMTEDLGLTPFTEGLITSSLLFGAAFGALAAGQLADRFGRRRLLTVLAVVFLAGALGTAAAPTVGLMVVARVVLGLAVGGASAVVPMFLSEIAPADRRGQMVTRDQLMIVTGQLAAFTVNAGIGNAWGGETHVWRWMLAVASLPAIALWIGMKFVPESPRWLAAQGRYPQMMAVLQKIRSTEAAQAEYDGVRALAAGEDTRRGSFKDFAEPWLFRVLLIGMGMSVVQQITGVNAIVYYGTQILADAGFGTEAALTANIANGVVSVAAAILGIWLLGKVGRRPMLITGLIGTSTTLLLIGAASLTMPEGTARGFVVLSLTVLFLAFQQGSISPVTWLMIAEIFPLRVRGLGMGLSVFVQWMTNFAVGFSFPMLMAGLGISNTFFIFVALGICAILFVKRFMPETRGRSLEQVEAQLRGMSPGERRR</sequence>
<comment type="caution">
    <text evidence="12">The sequence shown here is derived from an EMBL/GenBank/DDBJ whole genome shotgun (WGS) entry which is preliminary data.</text>
</comment>
<dbReference type="PRINTS" id="PR00171">
    <property type="entry name" value="SUGRTRNSPORT"/>
</dbReference>
<keyword evidence="3 9" id="KW-0813">Transport</keyword>
<feature type="transmembrane region" description="Helical" evidence="10">
    <location>
        <begin position="419"/>
        <end position="444"/>
    </location>
</feature>
<dbReference type="InterPro" id="IPR047984">
    <property type="entry name" value="XylE-like"/>
</dbReference>
<dbReference type="NCBIfam" id="TIGR00879">
    <property type="entry name" value="SP"/>
    <property type="match status" value="1"/>
</dbReference>
<keyword evidence="8 10" id="KW-0472">Membrane</keyword>
<feature type="transmembrane region" description="Helical" evidence="10">
    <location>
        <begin position="394"/>
        <end position="413"/>
    </location>
</feature>
<gene>
    <name evidence="12" type="ORF">LJ751_15250</name>
</gene>
<evidence type="ECO:0000256" key="6">
    <source>
        <dbReference type="ARBA" id="ARBA00022692"/>
    </source>
</evidence>
<dbReference type="SUPFAM" id="SSF103473">
    <property type="entry name" value="MFS general substrate transporter"/>
    <property type="match status" value="1"/>
</dbReference>
<evidence type="ECO:0000256" key="1">
    <source>
        <dbReference type="ARBA" id="ARBA00004651"/>
    </source>
</evidence>
<feature type="transmembrane region" description="Helical" evidence="10">
    <location>
        <begin position="116"/>
        <end position="137"/>
    </location>
</feature>
<dbReference type="EMBL" id="JAJFZP010000013">
    <property type="protein sequence ID" value="MCC3270691.1"/>
    <property type="molecule type" value="Genomic_DNA"/>
</dbReference>
<evidence type="ECO:0000256" key="8">
    <source>
        <dbReference type="ARBA" id="ARBA00023136"/>
    </source>
</evidence>
<dbReference type="PANTHER" id="PTHR48023:SF4">
    <property type="entry name" value="D-XYLOSE-PROTON SYMPORTER-LIKE 2"/>
    <property type="match status" value="1"/>
</dbReference>
<dbReference type="FunFam" id="1.20.1250.20:FF:000218">
    <property type="entry name" value="facilitated trehalose transporter Tret1"/>
    <property type="match status" value="1"/>
</dbReference>
<reference evidence="12" key="1">
    <citation type="submission" date="2021-10" db="EMBL/GenBank/DDBJ databases">
        <title>Novel species in genus Arthrobacter.</title>
        <authorList>
            <person name="Liu Y."/>
        </authorList>
    </citation>
    <scope>NUCLEOTIDE SEQUENCE</scope>
    <source>
        <strain evidence="12">Zg-Y809</strain>
    </source>
</reference>
<dbReference type="GO" id="GO:0022857">
    <property type="term" value="F:transmembrane transporter activity"/>
    <property type="evidence" value="ECO:0007669"/>
    <property type="project" value="InterPro"/>
</dbReference>
<evidence type="ECO:0000256" key="10">
    <source>
        <dbReference type="SAM" id="Phobius"/>
    </source>
</evidence>
<keyword evidence="4" id="KW-1003">Cell membrane</keyword>
<dbReference type="InterPro" id="IPR003663">
    <property type="entry name" value="Sugar/inositol_transpt"/>
</dbReference>
<evidence type="ECO:0000256" key="9">
    <source>
        <dbReference type="RuleBase" id="RU003346"/>
    </source>
</evidence>
<organism evidence="12 13">
    <name type="scientific">Arthrobacter gengyunqii</name>
    <dbReference type="NCBI Taxonomy" id="2886940"/>
    <lineage>
        <taxon>Bacteria</taxon>
        <taxon>Bacillati</taxon>
        <taxon>Actinomycetota</taxon>
        <taxon>Actinomycetes</taxon>
        <taxon>Micrococcales</taxon>
        <taxon>Micrococcaceae</taxon>
        <taxon>Arthrobacter</taxon>
    </lineage>
</organism>
<feature type="transmembrane region" description="Helical" evidence="10">
    <location>
        <begin position="357"/>
        <end position="373"/>
    </location>
</feature>
<dbReference type="GO" id="GO:0005886">
    <property type="term" value="C:plasma membrane"/>
    <property type="evidence" value="ECO:0007669"/>
    <property type="project" value="UniProtKB-SubCell"/>
</dbReference>
<keyword evidence="6 10" id="KW-0812">Transmembrane</keyword>
<dbReference type="InterPro" id="IPR005828">
    <property type="entry name" value="MFS_sugar_transport-like"/>
</dbReference>
<dbReference type="Pfam" id="PF00083">
    <property type="entry name" value="Sugar_tr"/>
    <property type="match status" value="1"/>
</dbReference>
<feature type="transmembrane region" description="Helical" evidence="10">
    <location>
        <begin position="58"/>
        <end position="79"/>
    </location>
</feature>
<dbReference type="AlphaFoldDB" id="A0A9X1M438"/>
<feature type="domain" description="Major facilitator superfamily (MFS) profile" evidence="11">
    <location>
        <begin position="25"/>
        <end position="452"/>
    </location>
</feature>
<proteinExistence type="inferred from homology"/>
<keyword evidence="7 10" id="KW-1133">Transmembrane helix</keyword>
<protein>
    <submittedName>
        <fullName evidence="12">Sugar porter family MFS transporter</fullName>
    </submittedName>
</protein>
<feature type="transmembrane region" description="Helical" evidence="10">
    <location>
        <begin position="91"/>
        <end position="110"/>
    </location>
</feature>
<dbReference type="GO" id="GO:1904659">
    <property type="term" value="P:D-glucose transmembrane transport"/>
    <property type="evidence" value="ECO:0007669"/>
    <property type="project" value="TreeGrafter"/>
</dbReference>
<evidence type="ECO:0000256" key="3">
    <source>
        <dbReference type="ARBA" id="ARBA00022448"/>
    </source>
</evidence>
<dbReference type="PROSITE" id="PS00216">
    <property type="entry name" value="SUGAR_TRANSPORT_1"/>
    <property type="match status" value="1"/>
</dbReference>
<evidence type="ECO:0000313" key="12">
    <source>
        <dbReference type="EMBL" id="MCC3270691.1"/>
    </source>
</evidence>
<evidence type="ECO:0000313" key="13">
    <source>
        <dbReference type="Proteomes" id="UP001139264"/>
    </source>
</evidence>